<evidence type="ECO:0000259" key="7">
    <source>
        <dbReference type="Pfam" id="PF14322"/>
    </source>
</evidence>
<dbReference type="Pfam" id="PF07980">
    <property type="entry name" value="SusD_RagB"/>
    <property type="match status" value="1"/>
</dbReference>
<feature type="domain" description="SusD-like N-terminal" evidence="7">
    <location>
        <begin position="74"/>
        <end position="226"/>
    </location>
</feature>
<evidence type="ECO:0000256" key="3">
    <source>
        <dbReference type="ARBA" id="ARBA00022729"/>
    </source>
</evidence>
<organism evidence="8 9">
    <name type="scientific">Algoriphagus alkaliphilus</name>
    <dbReference type="NCBI Taxonomy" id="279824"/>
    <lineage>
        <taxon>Bacteria</taxon>
        <taxon>Pseudomonadati</taxon>
        <taxon>Bacteroidota</taxon>
        <taxon>Cytophagia</taxon>
        <taxon>Cytophagales</taxon>
        <taxon>Cyclobacteriaceae</taxon>
        <taxon>Algoriphagus</taxon>
    </lineage>
</organism>
<dbReference type="Pfam" id="PF14322">
    <property type="entry name" value="SusD-like_3"/>
    <property type="match status" value="1"/>
</dbReference>
<dbReference type="AlphaFoldDB" id="A0A1G5ZHL5"/>
<dbReference type="InterPro" id="IPR012944">
    <property type="entry name" value="SusD_RagB_dom"/>
</dbReference>
<dbReference type="Gene3D" id="2.20.20.130">
    <property type="match status" value="1"/>
</dbReference>
<dbReference type="Proteomes" id="UP000198756">
    <property type="component" value="Unassembled WGS sequence"/>
</dbReference>
<evidence type="ECO:0000313" key="8">
    <source>
        <dbReference type="EMBL" id="SDA94085.1"/>
    </source>
</evidence>
<sequence length="473" mass="52060">MGGALIASSCADQLDVSPRQSLTPATVFVDLAGYNGLALNMYGRTRNFSYYGQTMMIAPEVLADNVLVIANTGRYIQEEVNADRAGINIWGTPTTYSAFGAINDANIIIGGVDKATGTDEVLRNRIKGEAYFMRALHHFDLARVYGYEPGREVNGWNKSTIIRTTPTLGFSDADLRARNTNVEVYTQVEADLLQAISLLPTANLGSPNVYRASKGAAQALLARVYLYWGRNDRAEVLATEAMATAGLTNDGTGLVTSANYVSSFNTFPNPESLFEVEIRQVDWSTVDGVNNSVSSLTSNSTPGAQFILSASIQLINSIEPGDIRLQTWTATTRAGFNGPVYSSNKWRGAKGQFLENLPILRASELYLIRAEARFKTDNFAGARADVNALRSKRNLAPVATDLTGNALFERILQERRVEFAMEGHRFFDLKRNGLDIRKHRNLPTVPYADYRVLSNLPLDELQLNDKLEQNPGY</sequence>
<reference evidence="9" key="1">
    <citation type="submission" date="2016-10" db="EMBL/GenBank/DDBJ databases">
        <authorList>
            <person name="Varghese N."/>
            <person name="Submissions S."/>
        </authorList>
    </citation>
    <scope>NUCLEOTIDE SEQUENCE [LARGE SCALE GENOMIC DNA]</scope>
    <source>
        <strain evidence="9">DSM 22703</strain>
    </source>
</reference>
<dbReference type="SUPFAM" id="SSF48452">
    <property type="entry name" value="TPR-like"/>
    <property type="match status" value="1"/>
</dbReference>
<name>A0A1G5ZHL5_9BACT</name>
<comment type="subcellular location">
    <subcellularLocation>
        <location evidence="1">Cell outer membrane</location>
    </subcellularLocation>
</comment>
<dbReference type="Gene3D" id="1.25.40.390">
    <property type="match status" value="1"/>
</dbReference>
<evidence type="ECO:0000256" key="5">
    <source>
        <dbReference type="ARBA" id="ARBA00023237"/>
    </source>
</evidence>
<evidence type="ECO:0000256" key="4">
    <source>
        <dbReference type="ARBA" id="ARBA00023136"/>
    </source>
</evidence>
<dbReference type="CDD" id="cd08977">
    <property type="entry name" value="SusD"/>
    <property type="match status" value="1"/>
</dbReference>
<dbReference type="EMBL" id="FMXE01000038">
    <property type="protein sequence ID" value="SDA94085.1"/>
    <property type="molecule type" value="Genomic_DNA"/>
</dbReference>
<keyword evidence="5" id="KW-0998">Cell outer membrane</keyword>
<proteinExistence type="inferred from homology"/>
<evidence type="ECO:0000256" key="1">
    <source>
        <dbReference type="ARBA" id="ARBA00004442"/>
    </source>
</evidence>
<dbReference type="InterPro" id="IPR011990">
    <property type="entry name" value="TPR-like_helical_dom_sf"/>
</dbReference>
<evidence type="ECO:0000313" key="9">
    <source>
        <dbReference type="Proteomes" id="UP000198756"/>
    </source>
</evidence>
<protein>
    <submittedName>
        <fullName evidence="8">SusD family protein</fullName>
    </submittedName>
</protein>
<dbReference type="GO" id="GO:0009279">
    <property type="term" value="C:cell outer membrane"/>
    <property type="evidence" value="ECO:0007669"/>
    <property type="project" value="UniProtKB-SubCell"/>
</dbReference>
<keyword evidence="9" id="KW-1185">Reference proteome</keyword>
<comment type="similarity">
    <text evidence="2">Belongs to the SusD family.</text>
</comment>
<dbReference type="Gene3D" id="1.25.40.900">
    <property type="match status" value="1"/>
</dbReference>
<keyword evidence="3" id="KW-0732">Signal</keyword>
<accession>A0A1G5ZHL5</accession>
<keyword evidence="4" id="KW-0472">Membrane</keyword>
<evidence type="ECO:0000256" key="2">
    <source>
        <dbReference type="ARBA" id="ARBA00006275"/>
    </source>
</evidence>
<dbReference type="InterPro" id="IPR033985">
    <property type="entry name" value="SusD-like_N"/>
</dbReference>
<evidence type="ECO:0000259" key="6">
    <source>
        <dbReference type="Pfam" id="PF07980"/>
    </source>
</evidence>
<feature type="domain" description="RagB/SusD" evidence="6">
    <location>
        <begin position="354"/>
        <end position="473"/>
    </location>
</feature>
<gene>
    <name evidence="8" type="ORF">SAMN03080617_03847</name>
</gene>
<dbReference type="STRING" id="279824.SAMN03080617_03847"/>